<sequence>MSDVTAVQRCKEYYENVYQTELKRLQMSHLALDECIQHFLDQRPANGKKYSNKDRAVAFASSSFLRDIEAISSAKRASLALAKVLQYDDAISHDQLDFLASNTPDVLRWAIRFSKLFTRENSALWLYLKVDRREREWDKFFYVCNELNAVLKPFQNRIDELEAKLSSLNIISFFSYLSVLAYDALTKNEQLERHQKIYQRIVLNRLQKSTPQDFAITEMSIAISLKTDLSPIIFPSSDISLHCKENLALFSELIYATGELLDYENSANWFSFDEECGYTDQSFRPVIFNTSNQRAIEWEQTNKKLRLLWNYWMKRAIDELIIRGLHDHQFGLAENQELNQLAYIKAIRSELMLKEVYGFADKLETDSGIHIDLFKFMLFAELNSVFFQKDYIDEFKSIYEANGSLFQSLSMLAFNGLVNGMQNRFPMTWSTVENKVNGLVGWSVSPEFPSGNKNITKAIIDSWTVDLKELASHNSTIIPRLNERPYYKIGSYLFQFPWVVGHQNNANSAVNNLRRVGARRKGVKKETNRIEQNISELLRQKGMNVVCGYNPKFAVGQENPGEIDVIAYADGVLLLIEVKSGYIRSSRQEAWLHKTSTLRKAAWQLCRKENALKEAVLVDTALREQLNFQQDELPQMLKSWIVDTSLEFDGKEIDGYLVTSLETMIIALRDEKSFLNDFEEIAEDDTPSESYASLYQQSFSITEFIRIIESGRVWQGLI</sequence>
<dbReference type="EMBL" id="JACHGR010000004">
    <property type="protein sequence ID" value="MBB6055503.1"/>
    <property type="molecule type" value="Genomic_DNA"/>
</dbReference>
<name>A0A841GPQ1_9GAMM</name>
<dbReference type="AlphaFoldDB" id="A0A841GPQ1"/>
<keyword evidence="1" id="KW-0255">Endonuclease</keyword>
<proteinExistence type="predicted"/>
<dbReference type="GO" id="GO:0004519">
    <property type="term" value="F:endonuclease activity"/>
    <property type="evidence" value="ECO:0007669"/>
    <property type="project" value="UniProtKB-KW"/>
</dbReference>
<reference evidence="1 2" key="1">
    <citation type="submission" date="2020-08" db="EMBL/GenBank/DDBJ databases">
        <title>Genomic Encyclopedia of Type Strains, Phase IV (KMG-IV): sequencing the most valuable type-strain genomes for metagenomic binning, comparative biology and taxonomic classification.</title>
        <authorList>
            <person name="Goeker M."/>
        </authorList>
    </citation>
    <scope>NUCLEOTIDE SEQUENCE [LARGE SCALE GENOMIC DNA]</scope>
    <source>
        <strain evidence="1 2">DSM 22975</strain>
    </source>
</reference>
<gene>
    <name evidence="1" type="ORF">HNR75_001409</name>
</gene>
<protein>
    <submittedName>
        <fullName evidence="1">Holliday junction resolvase-like predicted endonuclease</fullName>
    </submittedName>
</protein>
<keyword evidence="1" id="KW-0378">Hydrolase</keyword>
<organism evidence="1 2">
    <name type="scientific">Tolumonas osonensis</name>
    <dbReference type="NCBI Taxonomy" id="675874"/>
    <lineage>
        <taxon>Bacteria</taxon>
        <taxon>Pseudomonadati</taxon>
        <taxon>Pseudomonadota</taxon>
        <taxon>Gammaproteobacteria</taxon>
        <taxon>Aeromonadales</taxon>
        <taxon>Aeromonadaceae</taxon>
        <taxon>Tolumonas</taxon>
    </lineage>
</organism>
<keyword evidence="1" id="KW-0540">Nuclease</keyword>
<dbReference type="Proteomes" id="UP000585721">
    <property type="component" value="Unassembled WGS sequence"/>
</dbReference>
<dbReference type="RefSeq" id="WP_188026281.1">
    <property type="nucleotide sequence ID" value="NZ_JACHGR010000004.1"/>
</dbReference>
<dbReference type="InterPro" id="IPR011335">
    <property type="entry name" value="Restrct_endonuc-II-like"/>
</dbReference>
<dbReference type="SUPFAM" id="SSF52980">
    <property type="entry name" value="Restriction endonuclease-like"/>
    <property type="match status" value="1"/>
</dbReference>
<accession>A0A841GPQ1</accession>
<comment type="caution">
    <text evidence="1">The sequence shown here is derived from an EMBL/GenBank/DDBJ whole genome shotgun (WGS) entry which is preliminary data.</text>
</comment>
<evidence type="ECO:0000313" key="2">
    <source>
        <dbReference type="Proteomes" id="UP000585721"/>
    </source>
</evidence>
<evidence type="ECO:0000313" key="1">
    <source>
        <dbReference type="EMBL" id="MBB6055503.1"/>
    </source>
</evidence>
<keyword evidence="2" id="KW-1185">Reference proteome</keyword>